<proteinExistence type="predicted"/>
<dbReference type="EMBL" id="QHJS02000015">
    <property type="protein sequence ID" value="RRO22441.1"/>
    <property type="molecule type" value="Genomic_DNA"/>
</dbReference>
<evidence type="ECO:0000313" key="3">
    <source>
        <dbReference type="EMBL" id="RRO22441.1"/>
    </source>
</evidence>
<evidence type="ECO:0000313" key="5">
    <source>
        <dbReference type="Proteomes" id="UP000256817"/>
    </source>
</evidence>
<evidence type="ECO:0000313" key="4">
    <source>
        <dbReference type="Proteomes" id="UP000256540"/>
    </source>
</evidence>
<dbReference type="EMBL" id="QHJW02000022">
    <property type="protein sequence ID" value="RRO08311.1"/>
    <property type="molecule type" value="Genomic_DNA"/>
</dbReference>
<reference evidence="4 5" key="1">
    <citation type="submission" date="2018-11" db="EMBL/GenBank/DDBJ databases">
        <title>Draft genome sequences of proposed Pectobacterium aquaticum sp. nov. isolated in France from fresh water.</title>
        <authorList>
            <person name="Pedron J."/>
            <person name="Barny M.A."/>
        </authorList>
    </citation>
    <scope>NUCLEOTIDE SEQUENCE [LARGE SCALE GENOMIC DNA]</scope>
    <source>
        <strain evidence="3 4">A127-S21-F16</strain>
        <strain evidence="2 5">A35-S23-M15</strain>
    </source>
</reference>
<dbReference type="Proteomes" id="UP000256817">
    <property type="component" value="Unassembled WGS sequence"/>
</dbReference>
<accession>A0AA93ANP5</accession>
<organism evidence="3 4">
    <name type="scientific">Pectobacterium aquaticum</name>
    <dbReference type="NCBI Taxonomy" id="2204145"/>
    <lineage>
        <taxon>Bacteria</taxon>
        <taxon>Pseudomonadati</taxon>
        <taxon>Pseudomonadota</taxon>
        <taxon>Gammaproteobacteria</taxon>
        <taxon>Enterobacterales</taxon>
        <taxon>Pectobacteriaceae</taxon>
        <taxon>Pectobacterium</taxon>
    </lineage>
</organism>
<feature type="transmembrane region" description="Helical" evidence="1">
    <location>
        <begin position="52"/>
        <end position="85"/>
    </location>
</feature>
<dbReference type="Proteomes" id="UP000256540">
    <property type="component" value="Unassembled WGS sequence"/>
</dbReference>
<dbReference type="RefSeq" id="WP_116166356.1">
    <property type="nucleotide sequence ID" value="NZ_CP161828.1"/>
</dbReference>
<dbReference type="AlphaFoldDB" id="A0AA93ANP5"/>
<evidence type="ECO:0000256" key="1">
    <source>
        <dbReference type="SAM" id="Phobius"/>
    </source>
</evidence>
<evidence type="ECO:0008006" key="6">
    <source>
        <dbReference type="Google" id="ProtNLM"/>
    </source>
</evidence>
<keyword evidence="5" id="KW-1185">Reference proteome</keyword>
<dbReference type="GeneID" id="51388452"/>
<evidence type="ECO:0000313" key="2">
    <source>
        <dbReference type="EMBL" id="RRO08311.1"/>
    </source>
</evidence>
<comment type="caution">
    <text evidence="3">The sequence shown here is derived from an EMBL/GenBank/DDBJ whole genome shotgun (WGS) entry which is preliminary data.</text>
</comment>
<keyword evidence="1" id="KW-0812">Transmembrane</keyword>
<protein>
    <recommendedName>
        <fullName evidence="6">DUF3742 family protein</fullName>
    </recommendedName>
</protein>
<keyword evidence="1" id="KW-1133">Transmembrane helix</keyword>
<gene>
    <name evidence="3" type="ORF">DMB84_006025</name>
    <name evidence="2" type="ORF">DMB85_011335</name>
</gene>
<keyword evidence="1" id="KW-0472">Membrane</keyword>
<sequence>MPSTAKNQAYQRGLKAAGIWKGTRNRLKELDMACVRWATKNHLPKLIGHIPVVAGLVLFVSGILLGSAILSVVLLFAAGLASILCGNISNKAAEQNHSTDGFVGLSTFESSKETDYFDLSHPHNDPHYHGCPYGDDVKNYNQY</sequence>
<name>A0AA93ANP5_9GAMM</name>